<keyword evidence="3" id="KW-0255">Endonuclease</keyword>
<dbReference type="OrthoDB" id="4537149at2"/>
<protein>
    <submittedName>
        <fullName evidence="3">Uma2 family endonuclease</fullName>
    </submittedName>
</protein>
<evidence type="ECO:0000256" key="1">
    <source>
        <dbReference type="SAM" id="MobiDB-lite"/>
    </source>
</evidence>
<dbReference type="Gene3D" id="3.90.1570.10">
    <property type="entry name" value="tt1808, chain A"/>
    <property type="match status" value="1"/>
</dbReference>
<gene>
    <name evidence="3" type="ORF">DQ384_40010</name>
</gene>
<reference evidence="3 4" key="1">
    <citation type="submission" date="2018-06" db="EMBL/GenBank/DDBJ databases">
        <title>Sphaerisporangium craniellae sp. nov., isolated from a marine sponge in the South China Sea.</title>
        <authorList>
            <person name="Li L."/>
        </authorList>
    </citation>
    <scope>NUCLEOTIDE SEQUENCE [LARGE SCALE GENOMIC DNA]</scope>
    <source>
        <strain evidence="3 4">CCTCC AA 208026</strain>
    </source>
</reference>
<dbReference type="Proteomes" id="UP000253094">
    <property type="component" value="Unassembled WGS sequence"/>
</dbReference>
<keyword evidence="3" id="KW-0540">Nuclease</keyword>
<evidence type="ECO:0000259" key="2">
    <source>
        <dbReference type="Pfam" id="PF05685"/>
    </source>
</evidence>
<organism evidence="3 4">
    <name type="scientific">Sphaerisporangium album</name>
    <dbReference type="NCBI Taxonomy" id="509200"/>
    <lineage>
        <taxon>Bacteria</taxon>
        <taxon>Bacillati</taxon>
        <taxon>Actinomycetota</taxon>
        <taxon>Actinomycetes</taxon>
        <taxon>Streptosporangiales</taxon>
        <taxon>Streptosporangiaceae</taxon>
        <taxon>Sphaerisporangium</taxon>
    </lineage>
</organism>
<keyword evidence="3" id="KW-0378">Hydrolase</keyword>
<dbReference type="CDD" id="cd06260">
    <property type="entry name" value="DUF820-like"/>
    <property type="match status" value="1"/>
</dbReference>
<dbReference type="InterPro" id="IPR008538">
    <property type="entry name" value="Uma2"/>
</dbReference>
<evidence type="ECO:0000313" key="3">
    <source>
        <dbReference type="EMBL" id="RCG16863.1"/>
    </source>
</evidence>
<sequence>MMGEDADMRTMLAPPMSTPHDAGRRDLEQRYQRVCDLFPDQRVEIVNGRIVIREVPTLDHNRMIFRLLLQIMAFADQRGWTACNDIKLFLGTQVDRYRPDITVVPAEPRMWDAENVYADQTLLVVEVVSPSSRDDDNLLKPHSCSLAGVPLYLVIDPLEKTARLLSQPGRSGYVQQDAVMLGELLLLPDPWDLKLDTGKFLN</sequence>
<dbReference type="PANTHER" id="PTHR35400">
    <property type="entry name" value="SLR1083 PROTEIN"/>
    <property type="match status" value="1"/>
</dbReference>
<name>A0A367EFY0_9ACTN</name>
<proteinExistence type="predicted"/>
<comment type="caution">
    <text evidence="3">The sequence shown here is derived from an EMBL/GenBank/DDBJ whole genome shotgun (WGS) entry which is preliminary data.</text>
</comment>
<dbReference type="PANTHER" id="PTHR35400:SF3">
    <property type="entry name" value="SLL1072 PROTEIN"/>
    <property type="match status" value="1"/>
</dbReference>
<dbReference type="InterPro" id="IPR012296">
    <property type="entry name" value="Nuclease_put_TT1808"/>
</dbReference>
<dbReference type="AlphaFoldDB" id="A0A367EFY0"/>
<dbReference type="InterPro" id="IPR011335">
    <property type="entry name" value="Restrct_endonuc-II-like"/>
</dbReference>
<dbReference type="SUPFAM" id="SSF52980">
    <property type="entry name" value="Restriction endonuclease-like"/>
    <property type="match status" value="1"/>
</dbReference>
<keyword evidence="4" id="KW-1185">Reference proteome</keyword>
<dbReference type="EMBL" id="QOIL01000046">
    <property type="protein sequence ID" value="RCG16863.1"/>
    <property type="molecule type" value="Genomic_DNA"/>
</dbReference>
<dbReference type="Pfam" id="PF05685">
    <property type="entry name" value="Uma2"/>
    <property type="match status" value="1"/>
</dbReference>
<feature type="domain" description="Putative restriction endonuclease" evidence="2">
    <location>
        <begin position="30"/>
        <end position="189"/>
    </location>
</feature>
<feature type="region of interest" description="Disordered" evidence="1">
    <location>
        <begin position="1"/>
        <end position="23"/>
    </location>
</feature>
<evidence type="ECO:0000313" key="4">
    <source>
        <dbReference type="Proteomes" id="UP000253094"/>
    </source>
</evidence>
<dbReference type="GO" id="GO:0004519">
    <property type="term" value="F:endonuclease activity"/>
    <property type="evidence" value="ECO:0007669"/>
    <property type="project" value="UniProtKB-KW"/>
</dbReference>
<accession>A0A367EFY0</accession>